<dbReference type="GO" id="GO:0043908">
    <property type="term" value="F:Ser(Gly)-tRNA(Ala) hydrolase activity"/>
    <property type="evidence" value="ECO:0007669"/>
    <property type="project" value="UniProtKB-UniRule"/>
</dbReference>
<evidence type="ECO:0000256" key="1">
    <source>
        <dbReference type="ARBA" id="ARBA00009673"/>
    </source>
</evidence>
<comment type="catalytic activity">
    <reaction evidence="5">
        <text>glycyl-tRNA(Ala) + H2O = tRNA(Ala) + glycine + H(+)</text>
        <dbReference type="Rhea" id="RHEA:53744"/>
        <dbReference type="Rhea" id="RHEA-COMP:9657"/>
        <dbReference type="Rhea" id="RHEA-COMP:13640"/>
        <dbReference type="ChEBI" id="CHEBI:15377"/>
        <dbReference type="ChEBI" id="CHEBI:15378"/>
        <dbReference type="ChEBI" id="CHEBI:57305"/>
        <dbReference type="ChEBI" id="CHEBI:78442"/>
        <dbReference type="ChEBI" id="CHEBI:78522"/>
    </reaction>
</comment>
<dbReference type="GO" id="GO:0000049">
    <property type="term" value="F:tRNA binding"/>
    <property type="evidence" value="ECO:0007669"/>
    <property type="project" value="UniProtKB-UniRule"/>
</dbReference>
<dbReference type="PANTHER" id="PTHR10472">
    <property type="entry name" value="D-TYROSYL-TRNA TYR DEACYLASE"/>
    <property type="match status" value="1"/>
</dbReference>
<dbReference type="NCBIfam" id="TIGR00256">
    <property type="entry name" value="D-aminoacyl-tRNA deacylase"/>
    <property type="match status" value="1"/>
</dbReference>
<keyword evidence="7" id="KW-1185">Reference proteome</keyword>
<dbReference type="Proteomes" id="UP000051256">
    <property type="component" value="Unassembled WGS sequence"/>
</dbReference>
<dbReference type="GO" id="GO:0019478">
    <property type="term" value="P:D-amino acid catabolic process"/>
    <property type="evidence" value="ECO:0007669"/>
    <property type="project" value="UniProtKB-UniRule"/>
</dbReference>
<organism evidence="6 7">
    <name type="scientific">Lentilactobacillus senioris DSM 24302 = JCM 17472</name>
    <dbReference type="NCBI Taxonomy" id="1423802"/>
    <lineage>
        <taxon>Bacteria</taxon>
        <taxon>Bacillati</taxon>
        <taxon>Bacillota</taxon>
        <taxon>Bacilli</taxon>
        <taxon>Lactobacillales</taxon>
        <taxon>Lactobacillaceae</taxon>
        <taxon>Lentilactobacillus</taxon>
    </lineage>
</organism>
<evidence type="ECO:0000256" key="5">
    <source>
        <dbReference type="HAMAP-Rule" id="MF_00518"/>
    </source>
</evidence>
<gene>
    <name evidence="5" type="primary">dtd</name>
    <name evidence="6" type="ORF">FC56_GL000489</name>
</gene>
<keyword evidence="5" id="KW-0378">Hydrolase</keyword>
<dbReference type="FunFam" id="3.50.80.10:FF:000001">
    <property type="entry name" value="D-aminoacyl-tRNA deacylase"/>
    <property type="match status" value="1"/>
</dbReference>
<evidence type="ECO:0000256" key="4">
    <source>
        <dbReference type="ARBA" id="ARBA00022884"/>
    </source>
</evidence>
<proteinExistence type="inferred from homology"/>
<evidence type="ECO:0000256" key="3">
    <source>
        <dbReference type="ARBA" id="ARBA00022555"/>
    </source>
</evidence>
<dbReference type="InterPro" id="IPR003732">
    <property type="entry name" value="Daa-tRNA_deacyls_DTD"/>
</dbReference>
<comment type="caution">
    <text evidence="6">The sequence shown here is derived from an EMBL/GenBank/DDBJ whole genome shotgun (WGS) entry which is preliminary data.</text>
</comment>
<dbReference type="EC" id="3.1.1.-" evidence="5"/>
<dbReference type="GO" id="GO:0005737">
    <property type="term" value="C:cytoplasm"/>
    <property type="evidence" value="ECO:0007669"/>
    <property type="project" value="UniProtKB-SubCell"/>
</dbReference>
<dbReference type="HAMAP" id="MF_00518">
    <property type="entry name" value="Deacylase_Dtd"/>
    <property type="match status" value="1"/>
</dbReference>
<dbReference type="PATRIC" id="fig|1423802.4.peg.499"/>
<comment type="subunit">
    <text evidence="5">Homodimer.</text>
</comment>
<evidence type="ECO:0000256" key="2">
    <source>
        <dbReference type="ARBA" id="ARBA00022490"/>
    </source>
</evidence>
<dbReference type="EC" id="3.1.1.96" evidence="5"/>
<comment type="function">
    <text evidence="5">An aminoacyl-tRNA editing enzyme that deacylates mischarged D-aminoacyl-tRNAs. Also deacylates mischarged glycyl-tRNA(Ala), protecting cells against glycine mischarging by AlaRS. Acts via tRNA-based rather than protein-based catalysis; rejects L-amino acids rather than detecting D-amino acids in the active site. By recycling D-aminoacyl-tRNA to D-amino acids and free tRNA molecules, this enzyme counteracts the toxicity associated with the formation of D-aminoacyl-tRNA entities in vivo and helps enforce protein L-homochirality.</text>
</comment>
<comment type="similarity">
    <text evidence="1 5">Belongs to the DTD family.</text>
</comment>
<keyword evidence="4 5" id="KW-0694">RNA-binding</keyword>
<dbReference type="GO" id="GO:0106026">
    <property type="term" value="F:Gly-tRNA(Ala) deacylase activity"/>
    <property type="evidence" value="ECO:0007669"/>
    <property type="project" value="UniProtKB-UniRule"/>
</dbReference>
<accession>A0A0R2CZW6</accession>
<comment type="subcellular location">
    <subcellularLocation>
        <location evidence="5">Cytoplasm</location>
    </subcellularLocation>
</comment>
<keyword evidence="3 5" id="KW-0820">tRNA-binding</keyword>
<keyword evidence="2 5" id="KW-0963">Cytoplasm</keyword>
<dbReference type="AlphaFoldDB" id="A0A0R2CZW6"/>
<comment type="catalytic activity">
    <reaction evidence="5">
        <text>a D-aminoacyl-tRNA + H2O = a tRNA + a D-alpha-amino acid + H(+)</text>
        <dbReference type="Rhea" id="RHEA:13953"/>
        <dbReference type="Rhea" id="RHEA-COMP:10123"/>
        <dbReference type="Rhea" id="RHEA-COMP:10124"/>
        <dbReference type="ChEBI" id="CHEBI:15377"/>
        <dbReference type="ChEBI" id="CHEBI:15378"/>
        <dbReference type="ChEBI" id="CHEBI:59871"/>
        <dbReference type="ChEBI" id="CHEBI:78442"/>
        <dbReference type="ChEBI" id="CHEBI:79333"/>
        <dbReference type="EC" id="3.1.1.96"/>
    </reaction>
</comment>
<comment type="domain">
    <text evidence="5">A Gly-cisPro motif from one monomer fits into the active site of the other monomer to allow specific chiral rejection of L-amino acids.</text>
</comment>
<dbReference type="EMBL" id="AYZR01000008">
    <property type="protein sequence ID" value="KRM93771.1"/>
    <property type="molecule type" value="Genomic_DNA"/>
</dbReference>
<dbReference type="PANTHER" id="PTHR10472:SF5">
    <property type="entry name" value="D-AMINOACYL-TRNA DEACYLASE 1"/>
    <property type="match status" value="1"/>
</dbReference>
<dbReference type="STRING" id="1423802.FC56_GL000489"/>
<dbReference type="SUPFAM" id="SSF69500">
    <property type="entry name" value="DTD-like"/>
    <property type="match status" value="1"/>
</dbReference>
<dbReference type="InterPro" id="IPR023509">
    <property type="entry name" value="DTD-like_sf"/>
</dbReference>
<evidence type="ECO:0000313" key="7">
    <source>
        <dbReference type="Proteomes" id="UP000051256"/>
    </source>
</evidence>
<feature type="short sequence motif" description="Gly-cisPro motif, important for rejection of L-amino acids" evidence="5">
    <location>
        <begin position="130"/>
        <end position="131"/>
    </location>
</feature>
<sequence length="141" mass="15546">MSQAQVSISSKIVGQIDRGYVLLIGVADEDGEAELDYLVHKITNLRIFEDTNHKMNLSLTDVNGSILAISQFTLFADTKKGNRPSFTKAGKPEHAEQLYLQFVQRLKDAGIEVATGEFGADMQVELTNDGPVTILFDTQNK</sequence>
<dbReference type="Pfam" id="PF02580">
    <property type="entry name" value="Tyr_Deacylase"/>
    <property type="match status" value="1"/>
</dbReference>
<reference evidence="6 7" key="1">
    <citation type="journal article" date="2015" name="Genome Announc.">
        <title>Expanding the biotechnology potential of lactobacilli through comparative genomics of 213 strains and associated genera.</title>
        <authorList>
            <person name="Sun Z."/>
            <person name="Harris H.M."/>
            <person name="McCann A."/>
            <person name="Guo C."/>
            <person name="Argimon S."/>
            <person name="Zhang W."/>
            <person name="Yang X."/>
            <person name="Jeffery I.B."/>
            <person name="Cooney J.C."/>
            <person name="Kagawa T.F."/>
            <person name="Liu W."/>
            <person name="Song Y."/>
            <person name="Salvetti E."/>
            <person name="Wrobel A."/>
            <person name="Rasinkangas P."/>
            <person name="Parkhill J."/>
            <person name="Rea M.C."/>
            <person name="O'Sullivan O."/>
            <person name="Ritari J."/>
            <person name="Douillard F.P."/>
            <person name="Paul Ross R."/>
            <person name="Yang R."/>
            <person name="Briner A.E."/>
            <person name="Felis G.E."/>
            <person name="de Vos W.M."/>
            <person name="Barrangou R."/>
            <person name="Klaenhammer T.R."/>
            <person name="Caufield P.W."/>
            <person name="Cui Y."/>
            <person name="Zhang H."/>
            <person name="O'Toole P.W."/>
        </authorList>
    </citation>
    <scope>NUCLEOTIDE SEQUENCE [LARGE SCALE GENOMIC DNA]</scope>
    <source>
        <strain evidence="6 7">DSM 24302</strain>
    </source>
</reference>
<protein>
    <recommendedName>
        <fullName evidence="5">D-aminoacyl-tRNA deacylase</fullName>
        <shortName evidence="5">DTD</shortName>
        <ecNumber evidence="5">3.1.1.96</ecNumber>
    </recommendedName>
    <alternativeName>
        <fullName evidence="5">Gly-tRNA(Ala) deacylase</fullName>
        <ecNumber evidence="5">3.1.1.-</ecNumber>
    </alternativeName>
</protein>
<evidence type="ECO:0000313" key="6">
    <source>
        <dbReference type="EMBL" id="KRM93771.1"/>
    </source>
</evidence>
<dbReference type="Gene3D" id="3.50.80.10">
    <property type="entry name" value="D-tyrosyl-tRNA(Tyr) deacylase"/>
    <property type="match status" value="1"/>
</dbReference>
<dbReference type="GO" id="GO:0051500">
    <property type="term" value="F:D-tyrosyl-tRNA(Tyr) deacylase activity"/>
    <property type="evidence" value="ECO:0007669"/>
    <property type="project" value="TreeGrafter"/>
</dbReference>
<name>A0A0R2CZW6_9LACO</name>